<proteinExistence type="predicted"/>
<evidence type="ECO:0000256" key="1">
    <source>
        <dbReference type="SAM" id="MobiDB-lite"/>
    </source>
</evidence>
<comment type="caution">
    <text evidence="3">The sequence shown here is derived from an EMBL/GenBank/DDBJ whole genome shotgun (WGS) entry which is preliminary data.</text>
</comment>
<gene>
    <name evidence="3" type="ORF">MEUPH1_LOCUS10836</name>
</gene>
<feature type="compositionally biased region" description="Acidic residues" evidence="1">
    <location>
        <begin position="68"/>
        <end position="104"/>
    </location>
</feature>
<dbReference type="AlphaFoldDB" id="A0AAV0WGY4"/>
<keyword evidence="2" id="KW-0732">Signal</keyword>
<feature type="chain" id="PRO_5043426743" evidence="2">
    <location>
        <begin position="27"/>
        <end position="136"/>
    </location>
</feature>
<keyword evidence="4" id="KW-1185">Reference proteome</keyword>
<evidence type="ECO:0000313" key="3">
    <source>
        <dbReference type="EMBL" id="CAI6354912.1"/>
    </source>
</evidence>
<sequence length="136" mass="14915">MTTYVAMACCTLALIASLSLDNGVRSLGLASAGRGGPMPPMPLRFSSTTQDRQTYPEDSPSEPTYDSAGDDDEAGDDEDDDDDPSNTEDDSSKEEREDQLDQDDPGNFRDSIYDSFQKSDCIQRIVLGDRVLYDIL</sequence>
<evidence type="ECO:0000256" key="2">
    <source>
        <dbReference type="SAM" id="SignalP"/>
    </source>
</evidence>
<organism evidence="3 4">
    <name type="scientific">Macrosiphum euphorbiae</name>
    <name type="common">potato aphid</name>
    <dbReference type="NCBI Taxonomy" id="13131"/>
    <lineage>
        <taxon>Eukaryota</taxon>
        <taxon>Metazoa</taxon>
        <taxon>Ecdysozoa</taxon>
        <taxon>Arthropoda</taxon>
        <taxon>Hexapoda</taxon>
        <taxon>Insecta</taxon>
        <taxon>Pterygota</taxon>
        <taxon>Neoptera</taxon>
        <taxon>Paraneoptera</taxon>
        <taxon>Hemiptera</taxon>
        <taxon>Sternorrhyncha</taxon>
        <taxon>Aphidomorpha</taxon>
        <taxon>Aphidoidea</taxon>
        <taxon>Aphididae</taxon>
        <taxon>Macrosiphini</taxon>
        <taxon>Macrosiphum</taxon>
    </lineage>
</organism>
<feature type="signal peptide" evidence="2">
    <location>
        <begin position="1"/>
        <end position="26"/>
    </location>
</feature>
<accession>A0AAV0WGY4</accession>
<name>A0AAV0WGY4_9HEMI</name>
<protein>
    <submittedName>
        <fullName evidence="3">Uncharacterized protein</fullName>
    </submittedName>
</protein>
<evidence type="ECO:0000313" key="4">
    <source>
        <dbReference type="Proteomes" id="UP001160148"/>
    </source>
</evidence>
<feature type="region of interest" description="Disordered" evidence="1">
    <location>
        <begin position="28"/>
        <end position="114"/>
    </location>
</feature>
<dbReference type="EMBL" id="CARXXK010000002">
    <property type="protein sequence ID" value="CAI6354912.1"/>
    <property type="molecule type" value="Genomic_DNA"/>
</dbReference>
<reference evidence="3 4" key="1">
    <citation type="submission" date="2023-01" db="EMBL/GenBank/DDBJ databases">
        <authorList>
            <person name="Whitehead M."/>
        </authorList>
    </citation>
    <scope>NUCLEOTIDE SEQUENCE [LARGE SCALE GENOMIC DNA]</scope>
</reference>
<dbReference type="Proteomes" id="UP001160148">
    <property type="component" value="Unassembled WGS sequence"/>
</dbReference>